<evidence type="ECO:0000256" key="1">
    <source>
        <dbReference type="ARBA" id="ARBA00004496"/>
    </source>
</evidence>
<evidence type="ECO:0000256" key="4">
    <source>
        <dbReference type="ARBA" id="ARBA00022490"/>
    </source>
</evidence>
<keyword evidence="9" id="KW-0238">DNA-binding</keyword>
<dbReference type="GO" id="GO:0003677">
    <property type="term" value="F:DNA binding"/>
    <property type="evidence" value="ECO:0007669"/>
    <property type="project" value="UniProtKB-KW"/>
</dbReference>
<dbReference type="SUPFAM" id="SSF55979">
    <property type="entry name" value="DNA clamp"/>
    <property type="match status" value="3"/>
</dbReference>
<evidence type="ECO:0000313" key="15">
    <source>
        <dbReference type="EMBL" id="TCU34092.1"/>
    </source>
</evidence>
<evidence type="ECO:0000256" key="8">
    <source>
        <dbReference type="ARBA" id="ARBA00022932"/>
    </source>
</evidence>
<dbReference type="GO" id="GO:0009360">
    <property type="term" value="C:DNA polymerase III complex"/>
    <property type="evidence" value="ECO:0007669"/>
    <property type="project" value="InterPro"/>
</dbReference>
<dbReference type="AlphaFoldDB" id="A0A4R3RKE4"/>
<dbReference type="Proteomes" id="UP000295507">
    <property type="component" value="Unassembled WGS sequence"/>
</dbReference>
<dbReference type="InterPro" id="IPR046938">
    <property type="entry name" value="DNA_clamp_sf"/>
</dbReference>
<dbReference type="Pfam" id="PF02767">
    <property type="entry name" value="DNA_pol3_beta_2"/>
    <property type="match status" value="1"/>
</dbReference>
<feature type="domain" description="DNA polymerase III beta sliding clamp N-terminal" evidence="12">
    <location>
        <begin position="81"/>
        <end position="194"/>
    </location>
</feature>
<dbReference type="Pfam" id="PF02768">
    <property type="entry name" value="DNA_pol3_beta_3"/>
    <property type="match status" value="1"/>
</dbReference>
<proteinExistence type="inferred from homology"/>
<accession>A0A4R3RKE4</accession>
<dbReference type="CDD" id="cd00140">
    <property type="entry name" value="beta_clamp"/>
    <property type="match status" value="1"/>
</dbReference>
<evidence type="ECO:0000256" key="10">
    <source>
        <dbReference type="ARBA" id="ARBA00030988"/>
    </source>
</evidence>
<dbReference type="InterPro" id="IPR022634">
    <property type="entry name" value="DNA_polIII_beta_N"/>
</dbReference>
<reference evidence="15 16" key="1">
    <citation type="submission" date="2019-03" db="EMBL/GenBank/DDBJ databases">
        <title>Genomic Encyclopedia of Type Strains, Phase IV (KMG-V): Genome sequencing to study the core and pangenomes of soil and plant-associated prokaryotes.</title>
        <authorList>
            <person name="Whitman W."/>
        </authorList>
    </citation>
    <scope>NUCLEOTIDE SEQUENCE [LARGE SCALE GENOMIC DNA]</scope>
    <source>
        <strain evidence="15 16">IE4868</strain>
    </source>
</reference>
<dbReference type="GO" id="GO:0006271">
    <property type="term" value="P:DNA strand elongation involved in DNA replication"/>
    <property type="evidence" value="ECO:0007669"/>
    <property type="project" value="TreeGrafter"/>
</dbReference>
<dbReference type="PANTHER" id="PTHR30478:SF0">
    <property type="entry name" value="BETA SLIDING CLAMP"/>
    <property type="match status" value="1"/>
</dbReference>
<sequence length="453" mass="48556">MNAHIARAMQSASEISIETATSQKISADIIPFPARGKQPEAEAEAVSVELEPVELAIVAKNDNAPVGLPSAEPVVGASALIERARLTRAVEIVNSVIEKRNTIPILSNVALVGTGEALSLTGTDLDIEIAVTIPAAADREFGTTLPAHLLKDLLKKATASDFVAITTGEDRDSLDFERVQYHLQPLSLNDWPHLAGPAASAFTFQLPGKAFWDGIDSTMGAVSTEETRYYLNGIYLHTVETEGGSQLRMVATDGHRLYRQDIDAPEGSAGMPDVIIPRKTVSLFHKLMKGKACPESVTIAVTETKVRLSFDDIVITSKTVDGTFPDYQRVIPAWNDKTATMDADGAIEAIRAVSLISLISRERGRSAKFTFTAGNCRLTVNNPDSGSAVADIACDYDGDEFEIGFNAGYTMAIIEDARGNGSSFTMKFSDAGSPALVTGDRAGWMSCLMPMRV</sequence>
<dbReference type="Gene3D" id="3.10.150.10">
    <property type="entry name" value="DNA Polymerase III, subunit A, domain 2"/>
    <property type="match status" value="3"/>
</dbReference>
<evidence type="ECO:0000259" key="13">
    <source>
        <dbReference type="Pfam" id="PF02767"/>
    </source>
</evidence>
<evidence type="ECO:0000256" key="7">
    <source>
        <dbReference type="ARBA" id="ARBA00022705"/>
    </source>
</evidence>
<dbReference type="InterPro" id="IPR022637">
    <property type="entry name" value="DNA_polIII_beta_cen"/>
</dbReference>
<evidence type="ECO:0000256" key="11">
    <source>
        <dbReference type="ARBA" id="ARBA00033276"/>
    </source>
</evidence>
<keyword evidence="7" id="KW-0235">DNA replication</keyword>
<name>A0A4R3RKE4_9HYPH</name>
<dbReference type="GO" id="GO:0003887">
    <property type="term" value="F:DNA-directed DNA polymerase activity"/>
    <property type="evidence" value="ECO:0007669"/>
    <property type="project" value="UniProtKB-KW"/>
</dbReference>
<keyword evidence="6" id="KW-0548">Nucleotidyltransferase</keyword>
<dbReference type="NCBIfam" id="TIGR00663">
    <property type="entry name" value="dnan"/>
    <property type="match status" value="1"/>
</dbReference>
<keyword evidence="4" id="KW-0963">Cytoplasm</keyword>
<evidence type="ECO:0000256" key="6">
    <source>
        <dbReference type="ARBA" id="ARBA00022695"/>
    </source>
</evidence>
<feature type="domain" description="DNA polymerase III beta sliding clamp central" evidence="13">
    <location>
        <begin position="206"/>
        <end position="326"/>
    </location>
</feature>
<keyword evidence="8" id="KW-0239">DNA-directed DNA polymerase</keyword>
<evidence type="ECO:0000256" key="3">
    <source>
        <dbReference type="ARBA" id="ARBA00021035"/>
    </source>
</evidence>
<protein>
    <recommendedName>
        <fullName evidence="3">Beta sliding clamp</fullName>
    </recommendedName>
    <alternativeName>
        <fullName evidence="11">Beta-clamp processivity factor</fullName>
    </alternativeName>
    <alternativeName>
        <fullName evidence="10">DNA polymerase III beta sliding clamp subunit</fullName>
    </alternativeName>
</protein>
<organism evidence="15 16">
    <name type="scientific">Rhizobium azibense</name>
    <dbReference type="NCBI Taxonomy" id="1136135"/>
    <lineage>
        <taxon>Bacteria</taxon>
        <taxon>Pseudomonadati</taxon>
        <taxon>Pseudomonadota</taxon>
        <taxon>Alphaproteobacteria</taxon>
        <taxon>Hyphomicrobiales</taxon>
        <taxon>Rhizobiaceae</taxon>
        <taxon>Rhizobium/Agrobacterium group</taxon>
        <taxon>Rhizobium</taxon>
    </lineage>
</organism>
<dbReference type="GO" id="GO:0005737">
    <property type="term" value="C:cytoplasm"/>
    <property type="evidence" value="ECO:0007669"/>
    <property type="project" value="UniProtKB-SubCell"/>
</dbReference>
<dbReference type="PANTHER" id="PTHR30478">
    <property type="entry name" value="DNA POLYMERASE III SUBUNIT BETA"/>
    <property type="match status" value="1"/>
</dbReference>
<dbReference type="GO" id="GO:0008408">
    <property type="term" value="F:3'-5' exonuclease activity"/>
    <property type="evidence" value="ECO:0007669"/>
    <property type="project" value="InterPro"/>
</dbReference>
<feature type="domain" description="DNA polymerase III beta sliding clamp C-terminal" evidence="14">
    <location>
        <begin position="329"/>
        <end position="442"/>
    </location>
</feature>
<evidence type="ECO:0000259" key="12">
    <source>
        <dbReference type="Pfam" id="PF00712"/>
    </source>
</evidence>
<dbReference type="InterPro" id="IPR022635">
    <property type="entry name" value="DNA_polIII_beta_C"/>
</dbReference>
<dbReference type="Pfam" id="PF00712">
    <property type="entry name" value="DNA_pol3_beta"/>
    <property type="match status" value="1"/>
</dbReference>
<gene>
    <name evidence="15" type="ORF">EV129_11375</name>
</gene>
<evidence type="ECO:0000313" key="16">
    <source>
        <dbReference type="Proteomes" id="UP000295507"/>
    </source>
</evidence>
<dbReference type="InterPro" id="IPR001001">
    <property type="entry name" value="DNA_polIII_beta"/>
</dbReference>
<comment type="similarity">
    <text evidence="2">Belongs to the beta sliding clamp family.</text>
</comment>
<dbReference type="SMART" id="SM00480">
    <property type="entry name" value="POL3Bc"/>
    <property type="match status" value="1"/>
</dbReference>
<evidence type="ECO:0000256" key="2">
    <source>
        <dbReference type="ARBA" id="ARBA00010752"/>
    </source>
</evidence>
<dbReference type="RefSeq" id="WP_132552859.1">
    <property type="nucleotide sequence ID" value="NZ_SMBK01000013.1"/>
</dbReference>
<comment type="subcellular location">
    <subcellularLocation>
        <location evidence="1">Cytoplasm</location>
    </subcellularLocation>
</comment>
<evidence type="ECO:0000256" key="9">
    <source>
        <dbReference type="ARBA" id="ARBA00023125"/>
    </source>
</evidence>
<evidence type="ECO:0000256" key="5">
    <source>
        <dbReference type="ARBA" id="ARBA00022679"/>
    </source>
</evidence>
<keyword evidence="5" id="KW-0808">Transferase</keyword>
<dbReference type="EMBL" id="SMBK01000013">
    <property type="protein sequence ID" value="TCU34092.1"/>
    <property type="molecule type" value="Genomic_DNA"/>
</dbReference>
<comment type="caution">
    <text evidence="15">The sequence shown here is derived from an EMBL/GenBank/DDBJ whole genome shotgun (WGS) entry which is preliminary data.</text>
</comment>
<evidence type="ECO:0000259" key="14">
    <source>
        <dbReference type="Pfam" id="PF02768"/>
    </source>
</evidence>